<dbReference type="Proteomes" id="UP001154252">
    <property type="component" value="Unassembled WGS sequence"/>
</dbReference>
<evidence type="ECO:0000313" key="2">
    <source>
        <dbReference type="EMBL" id="CAG8898409.1"/>
    </source>
</evidence>
<name>A0A9W4K9T1_9EURO</name>
<protein>
    <recommendedName>
        <fullName evidence="4">HCNGP-like protein</fullName>
    </recommendedName>
</protein>
<dbReference type="OrthoDB" id="1714508at2759"/>
<evidence type="ECO:0008006" key="4">
    <source>
        <dbReference type="Google" id="ProtNLM"/>
    </source>
</evidence>
<accession>A0A9W4K9T1</accession>
<proteinExistence type="predicted"/>
<feature type="compositionally biased region" description="Polar residues" evidence="1">
    <location>
        <begin position="235"/>
        <end position="247"/>
    </location>
</feature>
<feature type="compositionally biased region" description="Low complexity" evidence="1">
    <location>
        <begin position="108"/>
        <end position="119"/>
    </location>
</feature>
<dbReference type="GO" id="GO:0005634">
    <property type="term" value="C:nucleus"/>
    <property type="evidence" value="ECO:0007669"/>
    <property type="project" value="TreeGrafter"/>
</dbReference>
<dbReference type="GO" id="GO:0006355">
    <property type="term" value="P:regulation of DNA-templated transcription"/>
    <property type="evidence" value="ECO:0007669"/>
    <property type="project" value="InterPro"/>
</dbReference>
<feature type="region of interest" description="Disordered" evidence="1">
    <location>
        <begin position="1"/>
        <end position="51"/>
    </location>
</feature>
<dbReference type="PANTHER" id="PTHR13464">
    <property type="entry name" value="TRANSCRIPTIONAL REGULATOR PROTEIN HCNGP"/>
    <property type="match status" value="1"/>
</dbReference>
<dbReference type="InterPro" id="IPR012479">
    <property type="entry name" value="SAP30BP"/>
</dbReference>
<dbReference type="Pfam" id="PF07818">
    <property type="entry name" value="HCNGP"/>
    <property type="match status" value="1"/>
</dbReference>
<keyword evidence="3" id="KW-1185">Reference proteome</keyword>
<feature type="region of interest" description="Disordered" evidence="1">
    <location>
        <begin position="225"/>
        <end position="247"/>
    </location>
</feature>
<dbReference type="PANTHER" id="PTHR13464:SF0">
    <property type="entry name" value="SAP30-BINDING PROTEIN"/>
    <property type="match status" value="1"/>
</dbReference>
<reference evidence="2" key="1">
    <citation type="submission" date="2021-07" db="EMBL/GenBank/DDBJ databases">
        <authorList>
            <person name="Branca A.L. A."/>
        </authorList>
    </citation>
    <scope>NUCLEOTIDE SEQUENCE</scope>
</reference>
<organism evidence="2 3">
    <name type="scientific">Penicillium egyptiacum</name>
    <dbReference type="NCBI Taxonomy" id="1303716"/>
    <lineage>
        <taxon>Eukaryota</taxon>
        <taxon>Fungi</taxon>
        <taxon>Dikarya</taxon>
        <taxon>Ascomycota</taxon>
        <taxon>Pezizomycotina</taxon>
        <taxon>Eurotiomycetes</taxon>
        <taxon>Eurotiomycetidae</taxon>
        <taxon>Eurotiales</taxon>
        <taxon>Aspergillaceae</taxon>
        <taxon>Penicillium</taxon>
    </lineage>
</organism>
<dbReference type="AlphaFoldDB" id="A0A9W4K9T1"/>
<evidence type="ECO:0000313" key="3">
    <source>
        <dbReference type="Proteomes" id="UP001154252"/>
    </source>
</evidence>
<feature type="compositionally biased region" description="Pro residues" evidence="1">
    <location>
        <begin position="127"/>
        <end position="142"/>
    </location>
</feature>
<gene>
    <name evidence="2" type="ORF">PEGY_LOCUS5157</name>
</gene>
<sequence length="247" mass="26859">MLGLGDYESSSEDEVEHKGPPPSSQRNKNIPPTISQAGQNEGNMPLNSPGISKLQRLALTLYPDHKPTYQQPKEIRFHAAADSIPEGPVLGPASIDMAPLSEEKHSTSGRSSPFSASRSLIQDLTLPPVPNLDIPPSPPGSPNPAANAKFEHFLSLKKQGVHFNSKLASSSSLKNPSLLKKMMEHAGIDEQSQYDTSLPADLWDPSDLPKWGFKEELLRTQQDFRKQSEAKKVSGQRSSVDFVSGSA</sequence>
<evidence type="ECO:0000256" key="1">
    <source>
        <dbReference type="SAM" id="MobiDB-lite"/>
    </source>
</evidence>
<feature type="compositionally biased region" description="Polar residues" evidence="1">
    <location>
        <begin position="24"/>
        <end position="50"/>
    </location>
</feature>
<feature type="region of interest" description="Disordered" evidence="1">
    <location>
        <begin position="86"/>
        <end position="147"/>
    </location>
</feature>
<dbReference type="EMBL" id="CAJVRC010000863">
    <property type="protein sequence ID" value="CAG8898409.1"/>
    <property type="molecule type" value="Genomic_DNA"/>
</dbReference>
<comment type="caution">
    <text evidence="2">The sequence shown here is derived from an EMBL/GenBank/DDBJ whole genome shotgun (WGS) entry which is preliminary data.</text>
</comment>